<keyword evidence="2" id="KW-0201">Cytochrome c-type biogenesis</keyword>
<name>A0A1S2VNY6_9BACT</name>
<comment type="caution">
    <text evidence="6">The sequence shown here is derived from an EMBL/GenBank/DDBJ whole genome shotgun (WGS) entry which is preliminary data.</text>
</comment>
<dbReference type="Pfam" id="PF08534">
    <property type="entry name" value="Redoxin"/>
    <property type="match status" value="1"/>
</dbReference>
<evidence type="ECO:0000313" key="7">
    <source>
        <dbReference type="Proteomes" id="UP000181790"/>
    </source>
</evidence>
<dbReference type="InterPro" id="IPR013740">
    <property type="entry name" value="Redoxin"/>
</dbReference>
<evidence type="ECO:0000313" key="6">
    <source>
        <dbReference type="EMBL" id="OIN59886.1"/>
    </source>
</evidence>
<feature type="chain" id="PRO_5010277052" description="Thioredoxin domain-containing protein" evidence="4">
    <location>
        <begin position="22"/>
        <end position="376"/>
    </location>
</feature>
<evidence type="ECO:0000256" key="2">
    <source>
        <dbReference type="ARBA" id="ARBA00022748"/>
    </source>
</evidence>
<protein>
    <recommendedName>
        <fullName evidence="5">Thioredoxin domain-containing protein</fullName>
    </recommendedName>
</protein>
<accession>A0A1S2VNY6</accession>
<keyword evidence="4" id="KW-0732">Signal</keyword>
<keyword evidence="7" id="KW-1185">Reference proteome</keyword>
<dbReference type="PANTHER" id="PTHR42852:SF13">
    <property type="entry name" value="PROTEIN DIPZ"/>
    <property type="match status" value="1"/>
</dbReference>
<gene>
    <name evidence="6" type="ORF">BLX24_08545</name>
</gene>
<feature type="domain" description="Thioredoxin" evidence="5">
    <location>
        <begin position="239"/>
        <end position="375"/>
    </location>
</feature>
<dbReference type="OrthoDB" id="9815205at2"/>
<dbReference type="InterPro" id="IPR036249">
    <property type="entry name" value="Thioredoxin-like_sf"/>
</dbReference>
<dbReference type="PROSITE" id="PS51352">
    <property type="entry name" value="THIOREDOXIN_2"/>
    <property type="match status" value="1"/>
</dbReference>
<dbReference type="Proteomes" id="UP000181790">
    <property type="component" value="Unassembled WGS sequence"/>
</dbReference>
<dbReference type="GO" id="GO:0017004">
    <property type="term" value="P:cytochrome complex assembly"/>
    <property type="evidence" value="ECO:0007669"/>
    <property type="project" value="UniProtKB-KW"/>
</dbReference>
<dbReference type="AlphaFoldDB" id="A0A1S2VNY6"/>
<dbReference type="RefSeq" id="WP_071502687.1">
    <property type="nucleotide sequence ID" value="NZ_MORL01000003.1"/>
</dbReference>
<dbReference type="CDD" id="cd02966">
    <property type="entry name" value="TlpA_like_family"/>
    <property type="match status" value="1"/>
</dbReference>
<evidence type="ECO:0000256" key="3">
    <source>
        <dbReference type="ARBA" id="ARBA00023284"/>
    </source>
</evidence>
<keyword evidence="3" id="KW-0676">Redox-active center</keyword>
<dbReference type="InterPro" id="IPR050553">
    <property type="entry name" value="Thioredoxin_ResA/DsbE_sf"/>
</dbReference>
<dbReference type="PANTHER" id="PTHR42852">
    <property type="entry name" value="THIOL:DISULFIDE INTERCHANGE PROTEIN DSBE"/>
    <property type="match status" value="1"/>
</dbReference>
<sequence>MKPFFRQIVVFPLLFPVSLIAQDVHHLIKAVYEKQASLTTVSYTLERTDTLVTGHVRQLNGQAAIRPDRNDHRLGFWFRAKQDDIAGEVIYDGHVGYVTDDHKKTYTLVTDTTAFASLLYQSGGRMVVSDLIRLDTTKVVRFQLTQDDAYYFLTMHYADIKQYDVINRYKQLQIDRSTLLPVRVRQHQETLGKVQDLFYKISSVKINTVLADSLFREPAFLQTYRQELPVVNSKKPAGRLVGQPAPDFRLATLQGDSLSSTAFAGKVTLLDFWEVWCGPCLASMPKVEQLYRKYNQQGLQVYGITHEVQQLDAVRRLLTKWQLPFLTLIGSNQVRQRYGLDVIPFYVLIDRKGVIRLVSQGFSDDIERTVQQLVSQ</sequence>
<evidence type="ECO:0000259" key="5">
    <source>
        <dbReference type="PROSITE" id="PS51352"/>
    </source>
</evidence>
<proteinExistence type="predicted"/>
<reference evidence="6 7" key="1">
    <citation type="submission" date="2016-10" db="EMBL/GenBank/DDBJ databases">
        <title>Arsenicibacter rosenii gen. nov., sp. nov., an efficient arsenic-methylating bacterium isolated from an arsenic-contaminated paddy soil.</title>
        <authorList>
            <person name="Huang K."/>
        </authorList>
    </citation>
    <scope>NUCLEOTIDE SEQUENCE [LARGE SCALE GENOMIC DNA]</scope>
    <source>
        <strain evidence="6 7">SM-1</strain>
    </source>
</reference>
<dbReference type="GO" id="GO:0016491">
    <property type="term" value="F:oxidoreductase activity"/>
    <property type="evidence" value="ECO:0007669"/>
    <property type="project" value="InterPro"/>
</dbReference>
<dbReference type="GO" id="GO:0030313">
    <property type="term" value="C:cell envelope"/>
    <property type="evidence" value="ECO:0007669"/>
    <property type="project" value="UniProtKB-SubCell"/>
</dbReference>
<evidence type="ECO:0000256" key="4">
    <source>
        <dbReference type="SAM" id="SignalP"/>
    </source>
</evidence>
<organism evidence="6 7">
    <name type="scientific">Arsenicibacter rosenii</name>
    <dbReference type="NCBI Taxonomy" id="1750698"/>
    <lineage>
        <taxon>Bacteria</taxon>
        <taxon>Pseudomonadati</taxon>
        <taxon>Bacteroidota</taxon>
        <taxon>Cytophagia</taxon>
        <taxon>Cytophagales</taxon>
        <taxon>Spirosomataceae</taxon>
        <taxon>Arsenicibacter</taxon>
    </lineage>
</organism>
<feature type="signal peptide" evidence="4">
    <location>
        <begin position="1"/>
        <end position="21"/>
    </location>
</feature>
<dbReference type="Gene3D" id="3.40.30.10">
    <property type="entry name" value="Glutaredoxin"/>
    <property type="match status" value="1"/>
</dbReference>
<evidence type="ECO:0000256" key="1">
    <source>
        <dbReference type="ARBA" id="ARBA00004196"/>
    </source>
</evidence>
<dbReference type="PROSITE" id="PS00194">
    <property type="entry name" value="THIOREDOXIN_1"/>
    <property type="match status" value="1"/>
</dbReference>
<dbReference type="SUPFAM" id="SSF52833">
    <property type="entry name" value="Thioredoxin-like"/>
    <property type="match status" value="1"/>
</dbReference>
<comment type="subcellular location">
    <subcellularLocation>
        <location evidence="1">Cell envelope</location>
    </subcellularLocation>
</comment>
<dbReference type="InterPro" id="IPR013766">
    <property type="entry name" value="Thioredoxin_domain"/>
</dbReference>
<dbReference type="InterPro" id="IPR017937">
    <property type="entry name" value="Thioredoxin_CS"/>
</dbReference>
<dbReference type="EMBL" id="MORL01000003">
    <property type="protein sequence ID" value="OIN59886.1"/>
    <property type="molecule type" value="Genomic_DNA"/>
</dbReference>